<sequence length="649" mass="71656">MIELSVRPCLRQRIRWQKFFAGSSVSCGIFIQMCSPLEAANSLQISLPDQYSSITDKESGVTTKVELPKLEVSRPEKNSSFTKAEFSVYRDYRFQSAKSSKELRKTIALSDSVAYVAGGEQLADPAVVVDHPSEKQYNSPSAPLFLYDVVLGSHQPENLNIEQQKKLLVESPRFINEQEQVKSEELTEQNSVSELSDVKPTDWAYQALRSLTIRYGVTLGYPNGIFAGNRSLSRYEFAAGLAAVLEKVNSIIGSAVGNPYVQEDMMTLRRLQKEYRSALDQLQHNVDSIAIRSAKLTAEQFSLTTKLQSQTIIGFTNGSNANSTMVARSRLTLSTSFHAQNILVTQLESGNNGLDAIGRAQNKNLKLLGTTGLIANGGGLDYGEYGSNVTLRRLYYSFHPTKNLGVTVGAKMLPRDFIDRNRYANNEAIDFSSSFFLHNPLIVQNQIDRGGGAGAAIAWNPGGGKFTLRSLYIAADANQFNSARNTGGLFGDRHQTSVELEYAPSRRLGLRLQYTNALINNTDINAFGVNAEYSFNRSTGIFSRLGFGNYQGFNTAINRRIDLQPFSWVVGLGFRDLFVPGTLAGIAIGQPFVTNGLGNTTQTNFETFYNLKLNDNISITPTFSWVTNANNDSSNGTTWEGTFRTVFSF</sequence>
<feature type="coiled-coil region" evidence="3">
    <location>
        <begin position="265"/>
        <end position="299"/>
    </location>
</feature>
<dbReference type="Gene3D" id="2.40.160.180">
    <property type="entry name" value="Carbohydrate-selective porin OprB"/>
    <property type="match status" value="1"/>
</dbReference>
<dbReference type="Proteomes" id="UP000667802">
    <property type="component" value="Unassembled WGS sequence"/>
</dbReference>
<evidence type="ECO:0000313" key="5">
    <source>
        <dbReference type="EMBL" id="MDR9895188.1"/>
    </source>
</evidence>
<evidence type="ECO:0000259" key="4">
    <source>
        <dbReference type="PROSITE" id="PS51272"/>
    </source>
</evidence>
<keyword evidence="3" id="KW-0175">Coiled coil</keyword>
<organism evidence="5 6">
    <name type="scientific">Aetokthonos hydrillicola Thurmond2011</name>
    <dbReference type="NCBI Taxonomy" id="2712845"/>
    <lineage>
        <taxon>Bacteria</taxon>
        <taxon>Bacillati</taxon>
        <taxon>Cyanobacteriota</taxon>
        <taxon>Cyanophyceae</taxon>
        <taxon>Nostocales</taxon>
        <taxon>Hapalosiphonaceae</taxon>
        <taxon>Aetokthonos</taxon>
    </lineage>
</organism>
<comment type="similarity">
    <text evidence="1 2">Belongs to the OprB family.</text>
</comment>
<dbReference type="GO" id="GO:0008643">
    <property type="term" value="P:carbohydrate transport"/>
    <property type="evidence" value="ECO:0007669"/>
    <property type="project" value="InterPro"/>
</dbReference>
<dbReference type="InterPro" id="IPR007049">
    <property type="entry name" value="Carb-sel_porin_OprB"/>
</dbReference>
<dbReference type="PANTHER" id="PTHR43308">
    <property type="entry name" value="OUTER MEMBRANE PROTEIN ALPHA-RELATED"/>
    <property type="match status" value="1"/>
</dbReference>
<dbReference type="NCBIfam" id="NF033921">
    <property type="entry name" value="por_somb"/>
    <property type="match status" value="1"/>
</dbReference>
<comment type="caution">
    <text evidence="5">The sequence shown here is derived from an EMBL/GenBank/DDBJ whole genome shotgun (WGS) entry which is preliminary data.</text>
</comment>
<name>A0AAP5M9X5_9CYAN</name>
<dbReference type="Pfam" id="PF04966">
    <property type="entry name" value="OprB"/>
    <property type="match status" value="1"/>
</dbReference>
<evidence type="ECO:0000256" key="2">
    <source>
        <dbReference type="RuleBase" id="RU363072"/>
    </source>
</evidence>
<gene>
    <name evidence="5" type="ORF">G7B40_011500</name>
</gene>
<dbReference type="InterPro" id="IPR047684">
    <property type="entry name" value="Por_som-like"/>
</dbReference>
<dbReference type="PANTHER" id="PTHR43308:SF1">
    <property type="entry name" value="OUTER MEMBRANE PROTEIN ALPHA"/>
    <property type="match status" value="1"/>
</dbReference>
<proteinExistence type="inferred from homology"/>
<dbReference type="EMBL" id="JAALHA020000004">
    <property type="protein sequence ID" value="MDR9895188.1"/>
    <property type="molecule type" value="Genomic_DNA"/>
</dbReference>
<reference evidence="6" key="1">
    <citation type="journal article" date="2021" name="Science">
        <title>Hunting the eagle killer: A cyanobacterial neurotoxin causes vacuolar myelinopathy.</title>
        <authorList>
            <person name="Breinlinger S."/>
            <person name="Phillips T.J."/>
            <person name="Haram B.N."/>
            <person name="Mares J."/>
            <person name="Martinez Yerena J.A."/>
            <person name="Hrouzek P."/>
            <person name="Sobotka R."/>
            <person name="Henderson W.M."/>
            <person name="Schmieder P."/>
            <person name="Williams S.M."/>
            <person name="Lauderdale J.D."/>
            <person name="Wilde H.D."/>
            <person name="Gerrin W."/>
            <person name="Kust A."/>
            <person name="Washington J.W."/>
            <person name="Wagner C."/>
            <person name="Geier B."/>
            <person name="Liebeke M."/>
            <person name="Enke H."/>
            <person name="Niedermeyer T.H.J."/>
            <person name="Wilde S.B."/>
        </authorList>
    </citation>
    <scope>NUCLEOTIDE SEQUENCE [LARGE SCALE GENOMIC DNA]</scope>
    <source>
        <strain evidence="6">Thurmond2011</strain>
    </source>
</reference>
<keyword evidence="6" id="KW-1185">Reference proteome</keyword>
<dbReference type="InterPro" id="IPR038673">
    <property type="entry name" value="OprB_sf"/>
</dbReference>
<dbReference type="InterPro" id="IPR001119">
    <property type="entry name" value="SLH_dom"/>
</dbReference>
<dbReference type="GO" id="GO:0016020">
    <property type="term" value="C:membrane"/>
    <property type="evidence" value="ECO:0007669"/>
    <property type="project" value="InterPro"/>
</dbReference>
<dbReference type="GO" id="GO:0015288">
    <property type="term" value="F:porin activity"/>
    <property type="evidence" value="ECO:0007669"/>
    <property type="project" value="InterPro"/>
</dbReference>
<feature type="domain" description="SLH" evidence="4">
    <location>
        <begin position="191"/>
        <end position="255"/>
    </location>
</feature>
<evidence type="ECO:0000313" key="6">
    <source>
        <dbReference type="Proteomes" id="UP000667802"/>
    </source>
</evidence>
<dbReference type="PROSITE" id="PS51272">
    <property type="entry name" value="SLH"/>
    <property type="match status" value="1"/>
</dbReference>
<accession>A0AAP5M9X5</accession>
<dbReference type="AlphaFoldDB" id="A0AAP5M9X5"/>
<evidence type="ECO:0000256" key="3">
    <source>
        <dbReference type="SAM" id="Coils"/>
    </source>
</evidence>
<evidence type="ECO:0000256" key="1">
    <source>
        <dbReference type="ARBA" id="ARBA00008769"/>
    </source>
</evidence>
<dbReference type="InterPro" id="IPR051465">
    <property type="entry name" value="Cell_Envelope_Struct_Comp"/>
</dbReference>
<protein>
    <submittedName>
        <fullName evidence="5">Iron uptake porin</fullName>
    </submittedName>
</protein>